<keyword evidence="8" id="KW-1185">Reference proteome</keyword>
<keyword evidence="4 6" id="KW-1133">Transmembrane helix</keyword>
<evidence type="ECO:0000256" key="4">
    <source>
        <dbReference type="ARBA" id="ARBA00022989"/>
    </source>
</evidence>
<name>A0A9W8CFY3_9FUNG</name>
<evidence type="ECO:0000256" key="6">
    <source>
        <dbReference type="SAM" id="Phobius"/>
    </source>
</evidence>
<dbReference type="EMBL" id="JANBOH010000449">
    <property type="protein sequence ID" value="KAJ1642213.1"/>
    <property type="molecule type" value="Genomic_DNA"/>
</dbReference>
<comment type="subcellular location">
    <subcellularLocation>
        <location evidence="1">Membrane</location>
        <topology evidence="1">Multi-pass membrane protein</topology>
    </subcellularLocation>
</comment>
<evidence type="ECO:0000313" key="7">
    <source>
        <dbReference type="EMBL" id="KAJ1642213.1"/>
    </source>
</evidence>
<keyword evidence="3 6" id="KW-0812">Transmembrane</keyword>
<sequence>MDEAGNAVVGIVVACYRWLADLQWYASDSLSLQTLQQQAGPSEQTLSWTNVGTAALLLGFNVLLSAWLGLGLSKGIIVSAVRCVVQLTILGMVLKQIFMTQNPVYIFGMACILGMLSAFEVTYWRSKKRFPHMFASNMVSIMGSAFVVALFGNAFSLNMDPAYTAVKFIPTIGMLFGNCMISVSIGLNSVMESLDVHRDRVETMLCFGASRWEVIRPVAVKALRNALMPTITNMGITGLIAIPGVMTGWILGGADVLQAARYQQIILFMISASTASSTLMSVMFCSAVLVDGSPRLRLDLLKTYDGQSASGKASEL</sequence>
<evidence type="ECO:0000256" key="5">
    <source>
        <dbReference type="ARBA" id="ARBA00023136"/>
    </source>
</evidence>
<reference evidence="7" key="1">
    <citation type="submission" date="2022-07" db="EMBL/GenBank/DDBJ databases">
        <title>Phylogenomic reconstructions and comparative analyses of Kickxellomycotina fungi.</title>
        <authorList>
            <person name="Reynolds N.K."/>
            <person name="Stajich J.E."/>
            <person name="Barry K."/>
            <person name="Grigoriev I.V."/>
            <person name="Crous P."/>
            <person name="Smith M.E."/>
        </authorList>
    </citation>
    <scope>NUCLEOTIDE SEQUENCE</scope>
    <source>
        <strain evidence="7">NBRC 105413</strain>
    </source>
</reference>
<feature type="transmembrane region" description="Helical" evidence="6">
    <location>
        <begin position="135"/>
        <end position="156"/>
    </location>
</feature>
<evidence type="ECO:0000256" key="2">
    <source>
        <dbReference type="ARBA" id="ARBA00005268"/>
    </source>
</evidence>
<dbReference type="PANTHER" id="PTHR30028:SF0">
    <property type="entry name" value="PROTEIN ALUMINUM SENSITIVE 3"/>
    <property type="match status" value="1"/>
</dbReference>
<protein>
    <submittedName>
        <fullName evidence="7">Uncharacterized protein</fullName>
    </submittedName>
</protein>
<dbReference type="Proteomes" id="UP001145021">
    <property type="component" value="Unassembled WGS sequence"/>
</dbReference>
<feature type="transmembrane region" description="Helical" evidence="6">
    <location>
        <begin position="168"/>
        <end position="190"/>
    </location>
</feature>
<evidence type="ECO:0000256" key="3">
    <source>
        <dbReference type="ARBA" id="ARBA00022692"/>
    </source>
</evidence>
<dbReference type="AlphaFoldDB" id="A0A9W8CFY3"/>
<gene>
    <name evidence="7" type="ORF">LPJ64_005916</name>
</gene>
<keyword evidence="5 6" id="KW-0472">Membrane</keyword>
<evidence type="ECO:0000256" key="1">
    <source>
        <dbReference type="ARBA" id="ARBA00004141"/>
    </source>
</evidence>
<feature type="transmembrane region" description="Helical" evidence="6">
    <location>
        <begin position="264"/>
        <end position="290"/>
    </location>
</feature>
<feature type="transmembrane region" description="Helical" evidence="6">
    <location>
        <begin position="104"/>
        <end position="123"/>
    </location>
</feature>
<feature type="transmembrane region" description="Helical" evidence="6">
    <location>
        <begin position="231"/>
        <end position="252"/>
    </location>
</feature>
<dbReference type="GO" id="GO:0005886">
    <property type="term" value="C:plasma membrane"/>
    <property type="evidence" value="ECO:0007669"/>
    <property type="project" value="TreeGrafter"/>
</dbReference>
<organism evidence="7 8">
    <name type="scientific">Coemansia asiatica</name>
    <dbReference type="NCBI Taxonomy" id="1052880"/>
    <lineage>
        <taxon>Eukaryota</taxon>
        <taxon>Fungi</taxon>
        <taxon>Fungi incertae sedis</taxon>
        <taxon>Zoopagomycota</taxon>
        <taxon>Kickxellomycotina</taxon>
        <taxon>Kickxellomycetes</taxon>
        <taxon>Kickxellales</taxon>
        <taxon>Kickxellaceae</taxon>
        <taxon>Coemansia</taxon>
    </lineage>
</organism>
<accession>A0A9W8CFY3</accession>
<dbReference type="InterPro" id="IPR005226">
    <property type="entry name" value="UPF0014_fam"/>
</dbReference>
<dbReference type="Pfam" id="PF03649">
    <property type="entry name" value="UPF0014"/>
    <property type="match status" value="1"/>
</dbReference>
<dbReference type="PANTHER" id="PTHR30028">
    <property type="entry name" value="UPF0014 INNER MEMBRANE PROTEIN YBBM-RELATED"/>
    <property type="match status" value="1"/>
</dbReference>
<proteinExistence type="inferred from homology"/>
<comment type="caution">
    <text evidence="7">The sequence shown here is derived from an EMBL/GenBank/DDBJ whole genome shotgun (WGS) entry which is preliminary data.</text>
</comment>
<feature type="transmembrane region" description="Helical" evidence="6">
    <location>
        <begin position="77"/>
        <end position="98"/>
    </location>
</feature>
<evidence type="ECO:0000313" key="8">
    <source>
        <dbReference type="Proteomes" id="UP001145021"/>
    </source>
</evidence>
<comment type="similarity">
    <text evidence="2">Belongs to the UPF0014 family.</text>
</comment>
<feature type="transmembrane region" description="Helical" evidence="6">
    <location>
        <begin position="51"/>
        <end position="70"/>
    </location>
</feature>